<keyword evidence="2" id="KW-1185">Reference proteome</keyword>
<proteinExistence type="predicted"/>
<protein>
    <submittedName>
        <fullName evidence="1">Uncharacterized protein</fullName>
    </submittedName>
</protein>
<accession>A0AAV7PS35</accession>
<evidence type="ECO:0000313" key="2">
    <source>
        <dbReference type="Proteomes" id="UP001066276"/>
    </source>
</evidence>
<dbReference type="AlphaFoldDB" id="A0AAV7PS35"/>
<name>A0AAV7PS35_PLEWA</name>
<organism evidence="1 2">
    <name type="scientific">Pleurodeles waltl</name>
    <name type="common">Iberian ribbed newt</name>
    <dbReference type="NCBI Taxonomy" id="8319"/>
    <lineage>
        <taxon>Eukaryota</taxon>
        <taxon>Metazoa</taxon>
        <taxon>Chordata</taxon>
        <taxon>Craniata</taxon>
        <taxon>Vertebrata</taxon>
        <taxon>Euteleostomi</taxon>
        <taxon>Amphibia</taxon>
        <taxon>Batrachia</taxon>
        <taxon>Caudata</taxon>
        <taxon>Salamandroidea</taxon>
        <taxon>Salamandridae</taxon>
        <taxon>Pleurodelinae</taxon>
        <taxon>Pleurodeles</taxon>
    </lineage>
</organism>
<dbReference type="EMBL" id="JANPWB010000011">
    <property type="protein sequence ID" value="KAJ1128345.1"/>
    <property type="molecule type" value="Genomic_DNA"/>
</dbReference>
<sequence length="102" mass="12014">MRVRTLMSKDNLGWLKDAKRVEWCPEEVKKNIEKAQDKYKRYFDDVHKSKEIRLYVGDDVRVKSKGRYVVMVSLFSNASRSCWLHRRDGDIEAFENGTKNGG</sequence>
<reference evidence="1" key="1">
    <citation type="journal article" date="2022" name="bioRxiv">
        <title>Sequencing and chromosome-scale assembly of the giantPleurodeles waltlgenome.</title>
        <authorList>
            <person name="Brown T."/>
            <person name="Elewa A."/>
            <person name="Iarovenko S."/>
            <person name="Subramanian E."/>
            <person name="Araus A.J."/>
            <person name="Petzold A."/>
            <person name="Susuki M."/>
            <person name="Suzuki K.-i.T."/>
            <person name="Hayashi T."/>
            <person name="Toyoda A."/>
            <person name="Oliveira C."/>
            <person name="Osipova E."/>
            <person name="Leigh N.D."/>
            <person name="Simon A."/>
            <person name="Yun M.H."/>
        </authorList>
    </citation>
    <scope>NUCLEOTIDE SEQUENCE</scope>
    <source>
        <strain evidence="1">20211129_DDA</strain>
        <tissue evidence="1">Liver</tissue>
    </source>
</reference>
<comment type="caution">
    <text evidence="1">The sequence shown here is derived from an EMBL/GenBank/DDBJ whole genome shotgun (WGS) entry which is preliminary data.</text>
</comment>
<gene>
    <name evidence="1" type="ORF">NDU88_006724</name>
</gene>
<evidence type="ECO:0000313" key="1">
    <source>
        <dbReference type="EMBL" id="KAJ1128345.1"/>
    </source>
</evidence>
<dbReference type="Proteomes" id="UP001066276">
    <property type="component" value="Chromosome 7"/>
</dbReference>